<dbReference type="PANTHER" id="PTHR12466:SF8">
    <property type="entry name" value="PARAFIBROMIN"/>
    <property type="match status" value="1"/>
</dbReference>
<dbReference type="Proteomes" id="UP000276776">
    <property type="component" value="Unassembled WGS sequence"/>
</dbReference>
<name>A0A0N5CM57_THECL</name>
<dbReference type="EMBL" id="UYYF01000140">
    <property type="protein sequence ID" value="VDM96555.1"/>
    <property type="molecule type" value="Genomic_DNA"/>
</dbReference>
<keyword evidence="9" id="KW-1185">Reference proteome</keyword>
<evidence type="ECO:0000259" key="6">
    <source>
        <dbReference type="Pfam" id="PF05179"/>
    </source>
</evidence>
<dbReference type="OrthoDB" id="2186602at2759"/>
<dbReference type="AlphaFoldDB" id="A0A0N5CM57"/>
<keyword evidence="5" id="KW-0539">Nucleus</keyword>
<dbReference type="STRING" id="103827.A0A0N5CM57"/>
<evidence type="ECO:0000256" key="4">
    <source>
        <dbReference type="ARBA" id="ARBA00023163"/>
    </source>
</evidence>
<dbReference type="Pfam" id="PF05179">
    <property type="entry name" value="CDC73_C"/>
    <property type="match status" value="1"/>
</dbReference>
<gene>
    <name evidence="8" type="ORF">TCLT_LOCUS1229</name>
</gene>
<accession>A0A0N5CM57</accession>
<dbReference type="WBParaSite" id="TCLT_0000122801-mRNA-1">
    <property type="protein sequence ID" value="TCLT_0000122801-mRNA-1"/>
    <property type="gene ID" value="TCLT_0000122801"/>
</dbReference>
<dbReference type="InterPro" id="IPR038103">
    <property type="entry name" value="CDC73_C_sf"/>
</dbReference>
<reference evidence="10" key="1">
    <citation type="submission" date="2017-02" db="UniProtKB">
        <authorList>
            <consortium name="WormBaseParasite"/>
        </authorList>
    </citation>
    <scope>IDENTIFICATION</scope>
</reference>
<evidence type="ECO:0000256" key="3">
    <source>
        <dbReference type="ARBA" id="ARBA00023015"/>
    </source>
</evidence>
<dbReference type="InterPro" id="IPR031336">
    <property type="entry name" value="CDC73_C"/>
</dbReference>
<evidence type="ECO:0000256" key="5">
    <source>
        <dbReference type="ARBA" id="ARBA00023242"/>
    </source>
</evidence>
<dbReference type="FunFam" id="3.40.50.11990:FF:000002">
    <property type="entry name" value="protein CDC73 homolog"/>
    <property type="match status" value="1"/>
</dbReference>
<dbReference type="Gene3D" id="3.40.50.11990">
    <property type="entry name" value="RNA polymerase II accessory factor, Cdc73 C-terminal domain"/>
    <property type="match status" value="1"/>
</dbReference>
<evidence type="ECO:0000313" key="8">
    <source>
        <dbReference type="EMBL" id="VDM96555.1"/>
    </source>
</evidence>
<dbReference type="InterPro" id="IPR007852">
    <property type="entry name" value="Cdc73/Parafibromin"/>
</dbReference>
<proteinExistence type="inferred from homology"/>
<dbReference type="GO" id="GO:0006368">
    <property type="term" value="P:transcription elongation by RNA polymerase II"/>
    <property type="evidence" value="ECO:0007669"/>
    <property type="project" value="InterPro"/>
</dbReference>
<protein>
    <submittedName>
        <fullName evidence="10">Parafibromin</fullName>
    </submittedName>
</protein>
<evidence type="ECO:0000313" key="10">
    <source>
        <dbReference type="WBParaSite" id="TCLT_0000122801-mRNA-1"/>
    </source>
</evidence>
<feature type="domain" description="Paf1 complex subunit Cdc73 N-terminal" evidence="7">
    <location>
        <begin position="1"/>
        <end position="295"/>
    </location>
</feature>
<dbReference type="GO" id="GO:0016593">
    <property type="term" value="C:Cdc73/Paf1 complex"/>
    <property type="evidence" value="ECO:0007669"/>
    <property type="project" value="InterPro"/>
</dbReference>
<evidence type="ECO:0000256" key="1">
    <source>
        <dbReference type="ARBA" id="ARBA00004123"/>
    </source>
</evidence>
<dbReference type="OMA" id="CAFHLKY"/>
<evidence type="ECO:0000256" key="2">
    <source>
        <dbReference type="ARBA" id="ARBA00010427"/>
    </source>
</evidence>
<dbReference type="GO" id="GO:0000993">
    <property type="term" value="F:RNA polymerase II complex binding"/>
    <property type="evidence" value="ECO:0007669"/>
    <property type="project" value="TreeGrafter"/>
</dbReference>
<reference evidence="8 9" key="2">
    <citation type="submission" date="2018-11" db="EMBL/GenBank/DDBJ databases">
        <authorList>
            <consortium name="Pathogen Informatics"/>
        </authorList>
    </citation>
    <scope>NUCLEOTIDE SEQUENCE [LARGE SCALE GENOMIC DNA]</scope>
</reference>
<comment type="subcellular location">
    <subcellularLocation>
        <location evidence="1">Nucleus</location>
    </subcellularLocation>
</comment>
<evidence type="ECO:0000313" key="9">
    <source>
        <dbReference type="Proteomes" id="UP000276776"/>
    </source>
</evidence>
<organism evidence="10">
    <name type="scientific">Thelazia callipaeda</name>
    <name type="common">Oriental eyeworm</name>
    <name type="synonym">Parasitic nematode</name>
    <dbReference type="NCBI Taxonomy" id="103827"/>
    <lineage>
        <taxon>Eukaryota</taxon>
        <taxon>Metazoa</taxon>
        <taxon>Ecdysozoa</taxon>
        <taxon>Nematoda</taxon>
        <taxon>Chromadorea</taxon>
        <taxon>Rhabditida</taxon>
        <taxon>Spirurina</taxon>
        <taxon>Spiruromorpha</taxon>
        <taxon>Thelazioidea</taxon>
        <taxon>Thelaziidae</taxon>
        <taxon>Thelazia</taxon>
    </lineage>
</organism>
<dbReference type="InterPro" id="IPR032041">
    <property type="entry name" value="Cdc73_N"/>
</dbReference>
<keyword evidence="4" id="KW-0804">Transcription</keyword>
<comment type="similarity">
    <text evidence="2">Belongs to the CDC73 family.</text>
</comment>
<evidence type="ECO:0000259" key="7">
    <source>
        <dbReference type="Pfam" id="PF16050"/>
    </source>
</evidence>
<feature type="domain" description="Cell division control protein 73 C-terminal" evidence="6">
    <location>
        <begin position="353"/>
        <end position="504"/>
    </location>
</feature>
<sequence length="515" mass="59032">MADPLKLLHEYAVGRRTMREIKSVLYVFQGNQRYYVFGDAAYPRDVRTNLTVYGRQNEYYTLESLLLLWENREMQHTAYVKDASGKGIQCVTRPDRRELLAYLKGEREQPPQTVDLLAPIPAPVPVSRLLDQHEPEVKKPRYDGEENRQRIQNLLKGTVDGSKGADVEGVRDLSDKLTADKIAALKNKRKKNMARNTIKSVDDRFGAAMDIDVPDINEDALDRELKSKERVWRNRSSVMEAASKEFTSILSILHSFKLREEAAQRQKSSIPLTRAVASDRNRVQPIGYSRYDQEKFNKDQTAGFKIETGLTFQGASIMSASGAKPMVVESAAPIRSLTPVVESGTPRLQKRQSRTPIIVIPAAGTSLITMFNVRDILQEMRFVTTEERKATCRRENEVLIQRLKADSVTVPYRVAENPLKFSDDEWSRVVAVFVQGPAWQFKGWRWGGNPTDIFANVAAFHLMYDDQKMDNNVAKWSVNVLKLSRTKRHLDRAILARFWETLDRYIIKNKPHLRY</sequence>
<dbReference type="GO" id="GO:0032968">
    <property type="term" value="P:positive regulation of transcription elongation by RNA polymerase II"/>
    <property type="evidence" value="ECO:0007669"/>
    <property type="project" value="TreeGrafter"/>
</dbReference>
<dbReference type="PANTHER" id="PTHR12466">
    <property type="entry name" value="CDC73 DOMAIN PROTEIN"/>
    <property type="match status" value="1"/>
</dbReference>
<keyword evidence="3" id="KW-0805">Transcription regulation</keyword>
<dbReference type="Pfam" id="PF16050">
    <property type="entry name" value="CDC73_N"/>
    <property type="match status" value="1"/>
</dbReference>